<dbReference type="SUPFAM" id="SSF88659">
    <property type="entry name" value="Sigma3 and sigma4 domains of RNA polymerase sigma factors"/>
    <property type="match status" value="1"/>
</dbReference>
<dbReference type="InterPro" id="IPR039425">
    <property type="entry name" value="RNA_pol_sigma-70-like"/>
</dbReference>
<dbReference type="InterPro" id="IPR013249">
    <property type="entry name" value="RNA_pol_sigma70_r4_t2"/>
</dbReference>
<dbReference type="PANTHER" id="PTHR43133">
    <property type="entry name" value="RNA POLYMERASE ECF-TYPE SIGMA FACTO"/>
    <property type="match status" value="1"/>
</dbReference>
<dbReference type="PANTHER" id="PTHR43133:SF8">
    <property type="entry name" value="RNA POLYMERASE SIGMA FACTOR HI_1459-RELATED"/>
    <property type="match status" value="1"/>
</dbReference>
<dbReference type="GO" id="GO:0003677">
    <property type="term" value="F:DNA binding"/>
    <property type="evidence" value="ECO:0007669"/>
    <property type="project" value="UniProtKB-KW"/>
</dbReference>
<dbReference type="Gene3D" id="1.10.1740.10">
    <property type="match status" value="1"/>
</dbReference>
<dbReference type="AlphaFoldDB" id="A0A412IVH2"/>
<dbReference type="Pfam" id="PF08281">
    <property type="entry name" value="Sigma70_r4_2"/>
    <property type="match status" value="1"/>
</dbReference>
<name>A0A412IVH2_9FIRM</name>
<dbReference type="Gene3D" id="1.10.10.10">
    <property type="entry name" value="Winged helix-like DNA-binding domain superfamily/Winged helix DNA-binding domain"/>
    <property type="match status" value="1"/>
</dbReference>
<evidence type="ECO:0000256" key="4">
    <source>
        <dbReference type="ARBA" id="ARBA00023125"/>
    </source>
</evidence>
<dbReference type="Proteomes" id="UP000283295">
    <property type="component" value="Unassembled WGS sequence"/>
</dbReference>
<dbReference type="GO" id="GO:0006352">
    <property type="term" value="P:DNA-templated transcription initiation"/>
    <property type="evidence" value="ECO:0007669"/>
    <property type="project" value="InterPro"/>
</dbReference>
<reference evidence="7 8" key="1">
    <citation type="submission" date="2018-08" db="EMBL/GenBank/DDBJ databases">
        <title>A genome reference for cultivated species of the human gut microbiota.</title>
        <authorList>
            <person name="Zou Y."/>
            <person name="Xue W."/>
            <person name="Luo G."/>
        </authorList>
    </citation>
    <scope>NUCLEOTIDE SEQUENCE [LARGE SCALE GENOMIC DNA]</scope>
    <source>
        <strain evidence="7 8">AF22-21</strain>
    </source>
</reference>
<keyword evidence="2" id="KW-0805">Transcription regulation</keyword>
<dbReference type="InterPro" id="IPR014284">
    <property type="entry name" value="RNA_pol_sigma-70_dom"/>
</dbReference>
<evidence type="ECO:0000256" key="1">
    <source>
        <dbReference type="ARBA" id="ARBA00010641"/>
    </source>
</evidence>
<keyword evidence="3" id="KW-0731">Sigma factor</keyword>
<evidence type="ECO:0000259" key="6">
    <source>
        <dbReference type="Pfam" id="PF08281"/>
    </source>
</evidence>
<comment type="caution">
    <text evidence="7">The sequence shown here is derived from an EMBL/GenBank/DDBJ whole genome shotgun (WGS) entry which is preliminary data.</text>
</comment>
<proteinExistence type="inferred from homology"/>
<evidence type="ECO:0000256" key="3">
    <source>
        <dbReference type="ARBA" id="ARBA00023082"/>
    </source>
</evidence>
<dbReference type="InterPro" id="IPR013325">
    <property type="entry name" value="RNA_pol_sigma_r2"/>
</dbReference>
<comment type="similarity">
    <text evidence="1">Belongs to the sigma-70 factor family. ECF subfamily.</text>
</comment>
<protein>
    <submittedName>
        <fullName evidence="7">Sigma-70 family RNA polymerase sigma factor</fullName>
    </submittedName>
</protein>
<keyword evidence="5" id="KW-0804">Transcription</keyword>
<organism evidence="7 8">
    <name type="scientific">Coprococcus eutactus</name>
    <dbReference type="NCBI Taxonomy" id="33043"/>
    <lineage>
        <taxon>Bacteria</taxon>
        <taxon>Bacillati</taxon>
        <taxon>Bacillota</taxon>
        <taxon>Clostridia</taxon>
        <taxon>Lachnospirales</taxon>
        <taxon>Lachnospiraceae</taxon>
        <taxon>Coprococcus</taxon>
    </lineage>
</organism>
<evidence type="ECO:0000256" key="5">
    <source>
        <dbReference type="ARBA" id="ARBA00023163"/>
    </source>
</evidence>
<dbReference type="InterPro" id="IPR036388">
    <property type="entry name" value="WH-like_DNA-bd_sf"/>
</dbReference>
<evidence type="ECO:0000313" key="7">
    <source>
        <dbReference type="EMBL" id="RGS44122.1"/>
    </source>
</evidence>
<keyword evidence="4" id="KW-0238">DNA-binding</keyword>
<accession>A0A412IVH2</accession>
<dbReference type="OrthoDB" id="1904308at2"/>
<dbReference type="InterPro" id="IPR013324">
    <property type="entry name" value="RNA_pol_sigma_r3/r4-like"/>
</dbReference>
<evidence type="ECO:0000256" key="2">
    <source>
        <dbReference type="ARBA" id="ARBA00023015"/>
    </source>
</evidence>
<sequence length="180" mass="21542">MTGQNSSNVNKYFEEIYEKTKRSVTLFLISRCKSFDDVNDVLQEVYMEYFRILQKKGMDYVRDEESFLISLCKKKLSSYYSFWDRIADRTSIDASAGSELNEQSVYEEESSVEDDFYREEMLHDVKEILKRQPDCVQKIFYLYYSMELSVTEISGLLHMKPQTVKNRLFRTRKLIRDSLR</sequence>
<dbReference type="GO" id="GO:0016987">
    <property type="term" value="F:sigma factor activity"/>
    <property type="evidence" value="ECO:0007669"/>
    <property type="project" value="UniProtKB-KW"/>
</dbReference>
<dbReference type="EMBL" id="QRVK01000002">
    <property type="protein sequence ID" value="RGS44122.1"/>
    <property type="molecule type" value="Genomic_DNA"/>
</dbReference>
<feature type="domain" description="RNA polymerase sigma factor 70 region 4 type 2" evidence="6">
    <location>
        <begin position="137"/>
        <end position="174"/>
    </location>
</feature>
<gene>
    <name evidence="7" type="ORF">DWX94_01680</name>
</gene>
<dbReference type="NCBIfam" id="TIGR02937">
    <property type="entry name" value="sigma70-ECF"/>
    <property type="match status" value="1"/>
</dbReference>
<evidence type="ECO:0000313" key="8">
    <source>
        <dbReference type="Proteomes" id="UP000283295"/>
    </source>
</evidence>
<dbReference type="SUPFAM" id="SSF88946">
    <property type="entry name" value="Sigma2 domain of RNA polymerase sigma factors"/>
    <property type="match status" value="1"/>
</dbReference>